<accession>A0A0L0SWH8</accession>
<sequence length="215" mass="23343">MSLSLSPPPSMSPPATPLLGDAYVRECHERYNSMILSHAMTTACSVHDPPPSPVRSEADDNDTPDINATENSVTDDHDRDSDPPVVPAARNPFLVPLPVHLPTPEPHSPHLPPTTKSVPVLTARRVLGRNRSASAPVPYDPTAFDQAPPVPPLPSRKRRRSVDEPIIPRGALKRRHGLPDIRVPLMVPWPVPPRADASAEVDVVAVLGLQEVERP</sequence>
<reference evidence="2 3" key="1">
    <citation type="submission" date="2009-11" db="EMBL/GenBank/DDBJ databases">
        <title>Annotation of Allomyces macrogynus ATCC 38327.</title>
        <authorList>
            <consortium name="The Broad Institute Genome Sequencing Platform"/>
            <person name="Russ C."/>
            <person name="Cuomo C."/>
            <person name="Burger G."/>
            <person name="Gray M.W."/>
            <person name="Holland P.W.H."/>
            <person name="King N."/>
            <person name="Lang F.B.F."/>
            <person name="Roger A.J."/>
            <person name="Ruiz-Trillo I."/>
            <person name="Young S.K."/>
            <person name="Zeng Q."/>
            <person name="Gargeya S."/>
            <person name="Fitzgerald M."/>
            <person name="Haas B."/>
            <person name="Abouelleil A."/>
            <person name="Alvarado L."/>
            <person name="Arachchi H.M."/>
            <person name="Berlin A."/>
            <person name="Chapman S.B."/>
            <person name="Gearin G."/>
            <person name="Goldberg J."/>
            <person name="Griggs A."/>
            <person name="Gujja S."/>
            <person name="Hansen M."/>
            <person name="Heiman D."/>
            <person name="Howarth C."/>
            <person name="Larimer J."/>
            <person name="Lui A."/>
            <person name="MacDonald P.J.P."/>
            <person name="McCowen C."/>
            <person name="Montmayeur A."/>
            <person name="Murphy C."/>
            <person name="Neiman D."/>
            <person name="Pearson M."/>
            <person name="Priest M."/>
            <person name="Roberts A."/>
            <person name="Saif S."/>
            <person name="Shea T."/>
            <person name="Sisk P."/>
            <person name="Stolte C."/>
            <person name="Sykes S."/>
            <person name="Wortman J."/>
            <person name="Nusbaum C."/>
            <person name="Birren B."/>
        </authorList>
    </citation>
    <scope>NUCLEOTIDE SEQUENCE [LARGE SCALE GENOMIC DNA]</scope>
    <source>
        <strain evidence="2 3">ATCC 38327</strain>
    </source>
</reference>
<dbReference type="Proteomes" id="UP000054350">
    <property type="component" value="Unassembled WGS sequence"/>
</dbReference>
<evidence type="ECO:0000256" key="1">
    <source>
        <dbReference type="SAM" id="MobiDB-lite"/>
    </source>
</evidence>
<evidence type="ECO:0000313" key="3">
    <source>
        <dbReference type="Proteomes" id="UP000054350"/>
    </source>
</evidence>
<dbReference type="VEuPathDB" id="FungiDB:AMAG_11242"/>
<dbReference type="OrthoDB" id="5589488at2759"/>
<organism evidence="2 3">
    <name type="scientific">Allomyces macrogynus (strain ATCC 38327)</name>
    <name type="common">Allomyces javanicus var. macrogynus</name>
    <dbReference type="NCBI Taxonomy" id="578462"/>
    <lineage>
        <taxon>Eukaryota</taxon>
        <taxon>Fungi</taxon>
        <taxon>Fungi incertae sedis</taxon>
        <taxon>Blastocladiomycota</taxon>
        <taxon>Blastocladiomycetes</taxon>
        <taxon>Blastocladiales</taxon>
        <taxon>Blastocladiaceae</taxon>
        <taxon>Allomyces</taxon>
    </lineage>
</organism>
<dbReference type="EMBL" id="GG745351">
    <property type="protein sequence ID" value="KNE66745.1"/>
    <property type="molecule type" value="Genomic_DNA"/>
</dbReference>
<evidence type="ECO:0000313" key="2">
    <source>
        <dbReference type="EMBL" id="KNE66745.1"/>
    </source>
</evidence>
<gene>
    <name evidence="2" type="ORF">AMAG_11242</name>
</gene>
<dbReference type="AlphaFoldDB" id="A0A0L0SWH8"/>
<proteinExistence type="predicted"/>
<feature type="region of interest" description="Disordered" evidence="1">
    <location>
        <begin position="132"/>
        <end position="174"/>
    </location>
</feature>
<name>A0A0L0SWH8_ALLM3</name>
<keyword evidence="3" id="KW-1185">Reference proteome</keyword>
<reference evidence="3" key="2">
    <citation type="submission" date="2009-11" db="EMBL/GenBank/DDBJ databases">
        <title>The Genome Sequence of Allomyces macrogynus strain ATCC 38327.</title>
        <authorList>
            <consortium name="The Broad Institute Genome Sequencing Platform"/>
            <person name="Russ C."/>
            <person name="Cuomo C."/>
            <person name="Shea T."/>
            <person name="Young S.K."/>
            <person name="Zeng Q."/>
            <person name="Koehrsen M."/>
            <person name="Haas B."/>
            <person name="Borodovsky M."/>
            <person name="Guigo R."/>
            <person name="Alvarado L."/>
            <person name="Berlin A."/>
            <person name="Borenstein D."/>
            <person name="Chen Z."/>
            <person name="Engels R."/>
            <person name="Freedman E."/>
            <person name="Gellesch M."/>
            <person name="Goldberg J."/>
            <person name="Griggs A."/>
            <person name="Gujja S."/>
            <person name="Heiman D."/>
            <person name="Hepburn T."/>
            <person name="Howarth C."/>
            <person name="Jen D."/>
            <person name="Larson L."/>
            <person name="Lewis B."/>
            <person name="Mehta T."/>
            <person name="Park D."/>
            <person name="Pearson M."/>
            <person name="Roberts A."/>
            <person name="Saif S."/>
            <person name="Shenoy N."/>
            <person name="Sisk P."/>
            <person name="Stolte C."/>
            <person name="Sykes S."/>
            <person name="Walk T."/>
            <person name="White J."/>
            <person name="Yandava C."/>
            <person name="Burger G."/>
            <person name="Gray M.W."/>
            <person name="Holland P.W.H."/>
            <person name="King N."/>
            <person name="Lang F.B.F."/>
            <person name="Roger A.J."/>
            <person name="Ruiz-Trillo I."/>
            <person name="Lander E."/>
            <person name="Nusbaum C."/>
        </authorList>
    </citation>
    <scope>NUCLEOTIDE SEQUENCE [LARGE SCALE GENOMIC DNA]</scope>
    <source>
        <strain evidence="3">ATCC 38327</strain>
    </source>
</reference>
<feature type="region of interest" description="Disordered" evidence="1">
    <location>
        <begin position="43"/>
        <end position="86"/>
    </location>
</feature>
<protein>
    <submittedName>
        <fullName evidence="2">Uncharacterized protein</fullName>
    </submittedName>
</protein>